<keyword evidence="4 10" id="KW-0732">Signal</keyword>
<feature type="transmembrane region" description="Helical" evidence="9">
    <location>
        <begin position="75"/>
        <end position="96"/>
    </location>
</feature>
<evidence type="ECO:0000256" key="5">
    <source>
        <dbReference type="ARBA" id="ARBA00022989"/>
    </source>
</evidence>
<evidence type="ECO:0000256" key="7">
    <source>
        <dbReference type="ARBA" id="ARBA00023180"/>
    </source>
</evidence>
<evidence type="ECO:0000256" key="9">
    <source>
        <dbReference type="SAM" id="Phobius"/>
    </source>
</evidence>
<dbReference type="GO" id="GO:0016020">
    <property type="term" value="C:membrane"/>
    <property type="evidence" value="ECO:0007669"/>
    <property type="project" value="UniProtKB-SubCell"/>
</dbReference>
<dbReference type="Pfam" id="PF06679">
    <property type="entry name" value="DUF1180"/>
    <property type="match status" value="1"/>
</dbReference>
<keyword evidence="5 9" id="KW-1133">Transmembrane helix</keyword>
<feature type="chain" id="PRO_5017350510" evidence="10">
    <location>
        <begin position="24"/>
        <end position="176"/>
    </location>
</feature>
<evidence type="ECO:0000256" key="8">
    <source>
        <dbReference type="SAM" id="MobiDB-lite"/>
    </source>
</evidence>
<keyword evidence="6 9" id="KW-0472">Membrane</keyword>
<dbReference type="Proteomes" id="UP000261540">
    <property type="component" value="Unplaced"/>
</dbReference>
<dbReference type="PANTHER" id="PTHR28607:SF3">
    <property type="entry name" value="MEMBRANE PROTEIN FAM174B"/>
    <property type="match status" value="1"/>
</dbReference>
<comment type="similarity">
    <text evidence="2">Belongs to the FAM174 family.</text>
</comment>
<sequence length="176" mass="19305">MPLPLRICLAFAFAFAFALTVAAHGELRTTPAESLRPNRTASIPEPQRPRNGTGGAPTVGAHIPPFLGDLATLRAFGVIICVSAVFLITCLVVKVYRSGRKVGKTRRYDIITTPAERIEMAPLNEENEDEEDSTLFDIKYRCATRLSLHQAADGLVISLMLRCTVQSHFINALLLK</sequence>
<accession>A0A3B3STI0</accession>
<evidence type="ECO:0000256" key="3">
    <source>
        <dbReference type="ARBA" id="ARBA00022692"/>
    </source>
</evidence>
<feature type="region of interest" description="Disordered" evidence="8">
    <location>
        <begin position="32"/>
        <end position="57"/>
    </location>
</feature>
<dbReference type="GeneTree" id="ENSGT00730000111392"/>
<proteinExistence type="inferred from homology"/>
<evidence type="ECO:0000313" key="12">
    <source>
        <dbReference type="Proteomes" id="UP000261540"/>
    </source>
</evidence>
<feature type="signal peptide" evidence="10">
    <location>
        <begin position="1"/>
        <end position="23"/>
    </location>
</feature>
<evidence type="ECO:0000256" key="6">
    <source>
        <dbReference type="ARBA" id="ARBA00023136"/>
    </source>
</evidence>
<comment type="subcellular location">
    <subcellularLocation>
        <location evidence="1">Membrane</location>
        <topology evidence="1">Single-pass type I membrane protein</topology>
    </subcellularLocation>
</comment>
<dbReference type="InterPro" id="IPR009565">
    <property type="entry name" value="FAM174-like"/>
</dbReference>
<dbReference type="STRING" id="1676925.ENSPKIP00000033426"/>
<reference evidence="11" key="1">
    <citation type="submission" date="2025-08" db="UniProtKB">
        <authorList>
            <consortium name="Ensembl"/>
        </authorList>
    </citation>
    <scope>IDENTIFICATION</scope>
</reference>
<reference evidence="11" key="2">
    <citation type="submission" date="2025-09" db="UniProtKB">
        <authorList>
            <consortium name="Ensembl"/>
        </authorList>
    </citation>
    <scope>IDENTIFICATION</scope>
</reference>
<dbReference type="Ensembl" id="ENSPKIT00000014316.1">
    <property type="protein sequence ID" value="ENSPKIP00000033426.1"/>
    <property type="gene ID" value="ENSPKIG00000013141.1"/>
</dbReference>
<keyword evidence="7" id="KW-0325">Glycoprotein</keyword>
<keyword evidence="3 9" id="KW-0812">Transmembrane</keyword>
<evidence type="ECO:0000256" key="10">
    <source>
        <dbReference type="SAM" id="SignalP"/>
    </source>
</evidence>
<protein>
    <submittedName>
        <fullName evidence="11">Family with sequence similarity 174 member B</fullName>
    </submittedName>
</protein>
<evidence type="ECO:0000256" key="2">
    <source>
        <dbReference type="ARBA" id="ARBA00006986"/>
    </source>
</evidence>
<dbReference type="AlphaFoldDB" id="A0A3B3STI0"/>
<evidence type="ECO:0000256" key="1">
    <source>
        <dbReference type="ARBA" id="ARBA00004479"/>
    </source>
</evidence>
<keyword evidence="12" id="KW-1185">Reference proteome</keyword>
<gene>
    <name evidence="11" type="primary">FAM174B</name>
</gene>
<evidence type="ECO:0000256" key="4">
    <source>
        <dbReference type="ARBA" id="ARBA00022729"/>
    </source>
</evidence>
<dbReference type="PANTHER" id="PTHR28607">
    <property type="entry name" value="EXPRESSED PROTEIN"/>
    <property type="match status" value="1"/>
</dbReference>
<evidence type="ECO:0000313" key="11">
    <source>
        <dbReference type="Ensembl" id="ENSPKIP00000033426.1"/>
    </source>
</evidence>
<organism evidence="11 12">
    <name type="scientific">Paramormyrops kingsleyae</name>
    <dbReference type="NCBI Taxonomy" id="1676925"/>
    <lineage>
        <taxon>Eukaryota</taxon>
        <taxon>Metazoa</taxon>
        <taxon>Chordata</taxon>
        <taxon>Craniata</taxon>
        <taxon>Vertebrata</taxon>
        <taxon>Euteleostomi</taxon>
        <taxon>Actinopterygii</taxon>
        <taxon>Neopterygii</taxon>
        <taxon>Teleostei</taxon>
        <taxon>Osteoglossocephala</taxon>
        <taxon>Osteoglossomorpha</taxon>
        <taxon>Osteoglossiformes</taxon>
        <taxon>Mormyridae</taxon>
        <taxon>Paramormyrops</taxon>
    </lineage>
</organism>
<name>A0A3B3STI0_9TELE</name>